<evidence type="ECO:0000256" key="1">
    <source>
        <dbReference type="ARBA" id="ARBA00007315"/>
    </source>
</evidence>
<evidence type="ECO:0000259" key="7">
    <source>
        <dbReference type="PROSITE" id="PS50056"/>
    </source>
</evidence>
<dbReference type="InterPro" id="IPR020422">
    <property type="entry name" value="TYR_PHOSPHATASE_DUAL_dom"/>
</dbReference>
<dbReference type="PROSITE" id="PS50054">
    <property type="entry name" value="TYR_PHOSPHATASE_DUAL"/>
    <property type="match status" value="1"/>
</dbReference>
<dbReference type="OrthoDB" id="5632at2759"/>
<dbReference type="InterPro" id="IPR044506">
    <property type="entry name" value="CDC14_C"/>
</dbReference>
<gene>
    <name evidence="8" type="ORF">DFH94DRAFT_815564</name>
</gene>
<accession>A0A9P5TD61</accession>
<keyword evidence="3" id="KW-0378">Hydrolase</keyword>
<evidence type="ECO:0000256" key="3">
    <source>
        <dbReference type="ARBA" id="ARBA00022801"/>
    </source>
</evidence>
<dbReference type="InterPro" id="IPR016130">
    <property type="entry name" value="Tyr_Pase_AS"/>
</dbReference>
<dbReference type="PROSITE" id="PS50056">
    <property type="entry name" value="TYR_PHOSPHATASE_2"/>
    <property type="match status" value="1"/>
</dbReference>
<reference evidence="8" key="2">
    <citation type="journal article" date="2020" name="Nat. Commun.">
        <title>Large-scale genome sequencing of mycorrhizal fungi provides insights into the early evolution of symbiotic traits.</title>
        <authorList>
            <person name="Miyauchi S."/>
            <person name="Kiss E."/>
            <person name="Kuo A."/>
            <person name="Drula E."/>
            <person name="Kohler A."/>
            <person name="Sanchez-Garcia M."/>
            <person name="Morin E."/>
            <person name="Andreopoulos B."/>
            <person name="Barry K.W."/>
            <person name="Bonito G."/>
            <person name="Buee M."/>
            <person name="Carver A."/>
            <person name="Chen C."/>
            <person name="Cichocki N."/>
            <person name="Clum A."/>
            <person name="Culley D."/>
            <person name="Crous P.W."/>
            <person name="Fauchery L."/>
            <person name="Girlanda M."/>
            <person name="Hayes R.D."/>
            <person name="Keri Z."/>
            <person name="LaButti K."/>
            <person name="Lipzen A."/>
            <person name="Lombard V."/>
            <person name="Magnuson J."/>
            <person name="Maillard F."/>
            <person name="Murat C."/>
            <person name="Nolan M."/>
            <person name="Ohm R.A."/>
            <person name="Pangilinan J."/>
            <person name="Pereira M.F."/>
            <person name="Perotto S."/>
            <person name="Peter M."/>
            <person name="Pfister S."/>
            <person name="Riley R."/>
            <person name="Sitrit Y."/>
            <person name="Stielow J.B."/>
            <person name="Szollosi G."/>
            <person name="Zifcakova L."/>
            <person name="Stursova M."/>
            <person name="Spatafora J.W."/>
            <person name="Tedersoo L."/>
            <person name="Vaario L.M."/>
            <person name="Yamada A."/>
            <person name="Yan M."/>
            <person name="Wang P."/>
            <person name="Xu J."/>
            <person name="Bruns T."/>
            <person name="Baldrian P."/>
            <person name="Vilgalys R."/>
            <person name="Dunand C."/>
            <person name="Henrissat B."/>
            <person name="Grigoriev I.V."/>
            <person name="Hibbett D."/>
            <person name="Nagy L.G."/>
            <person name="Martin F.M."/>
        </authorList>
    </citation>
    <scope>NUCLEOTIDE SEQUENCE</scope>
    <source>
        <strain evidence="8">Prilba</strain>
    </source>
</reference>
<dbReference type="Gene3D" id="3.90.190.10">
    <property type="entry name" value="Protein tyrosine phosphatase superfamily"/>
    <property type="match status" value="2"/>
</dbReference>
<evidence type="ECO:0000256" key="4">
    <source>
        <dbReference type="ARBA" id="ARBA00022912"/>
    </source>
</evidence>
<evidence type="ECO:0000256" key="5">
    <source>
        <dbReference type="SAM" id="MobiDB-lite"/>
    </source>
</evidence>
<dbReference type="InterPro" id="IPR029021">
    <property type="entry name" value="Prot-tyrosine_phosphatase-like"/>
</dbReference>
<keyword evidence="4" id="KW-0904">Protein phosphatase</keyword>
<dbReference type="SMART" id="SM00404">
    <property type="entry name" value="PTPc_motif"/>
    <property type="match status" value="1"/>
</dbReference>
<dbReference type="InterPro" id="IPR003595">
    <property type="entry name" value="Tyr_Pase_cat"/>
</dbReference>
<dbReference type="PROSITE" id="PS00383">
    <property type="entry name" value="TYR_PHOSPHATASE_1"/>
    <property type="match status" value="1"/>
</dbReference>
<dbReference type="Pfam" id="PF22785">
    <property type="entry name" value="Tc-R-P"/>
    <property type="match status" value="1"/>
</dbReference>
<dbReference type="SUPFAM" id="SSF52799">
    <property type="entry name" value="(Phosphotyrosine protein) phosphatases II"/>
    <property type="match status" value="2"/>
</dbReference>
<dbReference type="CDD" id="cd14499">
    <property type="entry name" value="CDC14_C"/>
    <property type="match status" value="1"/>
</dbReference>
<dbReference type="Proteomes" id="UP000759537">
    <property type="component" value="Unassembled WGS sequence"/>
</dbReference>
<feature type="domain" description="Tyrosine specific protein phosphatases" evidence="7">
    <location>
        <begin position="311"/>
        <end position="376"/>
    </location>
</feature>
<dbReference type="EMBL" id="WHVB01000003">
    <property type="protein sequence ID" value="KAF8485268.1"/>
    <property type="molecule type" value="Genomic_DNA"/>
</dbReference>
<keyword evidence="9" id="KW-1185">Reference proteome</keyword>
<dbReference type="GO" id="GO:0004725">
    <property type="term" value="F:protein tyrosine phosphatase activity"/>
    <property type="evidence" value="ECO:0007669"/>
    <property type="project" value="UniProtKB-EC"/>
</dbReference>
<evidence type="ECO:0000256" key="2">
    <source>
        <dbReference type="ARBA" id="ARBA00013064"/>
    </source>
</evidence>
<dbReference type="EC" id="3.1.3.48" evidence="2"/>
<dbReference type="Pfam" id="PF14671">
    <property type="entry name" value="DSPn"/>
    <property type="match status" value="1"/>
</dbReference>
<dbReference type="CDD" id="cd17657">
    <property type="entry name" value="CDC14_N"/>
    <property type="match status" value="1"/>
</dbReference>
<feature type="compositionally biased region" description="Low complexity" evidence="5">
    <location>
        <begin position="447"/>
        <end position="457"/>
    </location>
</feature>
<feature type="region of interest" description="Disordered" evidence="5">
    <location>
        <begin position="634"/>
        <end position="666"/>
    </location>
</feature>
<comment type="similarity">
    <text evidence="1">Belongs to the protein-tyrosine phosphatase family. Non-receptor class CDC14 subfamily.</text>
</comment>
<sequence length="666" mass="73457">MAPKCEPLCRFDDRLYFTTFPHPPPKQETLNNPGSQLEQVNVRGICTPPCESSEPTKHYYFTIDDQLMYMSFFQDWGPLNVAMVYKACIFIHTLLTDEDLASHRLILYTSDDPQRKANAALLMALFSLIVQQRAPWEAFQPIAELEFMPFRDAGRGRSDFNLSIQDCLWGMYKAMQNGLCDLNEFDIREYEFYEKVENGDWNWISPHFIALASPMDPAWIKNQKDAAKEQVSSAGALISPAKAVKQRELALQRKLPMPFQNCLEYFEQHNVKIVIRLNNPLYDCQTFLERGINHMELYFDDGTNPSDEIVRRFIDVSDEIIQAGGVVAVHCKAGLGRTGTLIGAYLVWKYGFTASEAIAFMRIVRPGCVVGPQQQFMYVKQLEWVKWAAADEMRRTQAAAALAAAAIVAPVTPPAETDTENLVPMDAVPIVAGVTTVPPVTPSKHVAAASARARAAAPPGQPRKTPNAKRVATDSSDDDMEDERDVLPALGSAHPPTRHKSRALPKTGVTKLTASEQRPTRVTRSAAAAACKPSKVLSTAANKANVTAPPNKIPRLANATSVRVPQKVPNLPAPAPAPRRTARPASPSPSRLPTLVPKRPGHGHHASVSNLSDVTLKVPAPRANANEWMKNGINALVKPGNSKGERPGLRRVRRRRSSFSAADVVA</sequence>
<reference evidence="8" key="1">
    <citation type="submission" date="2019-10" db="EMBL/GenBank/DDBJ databases">
        <authorList>
            <consortium name="DOE Joint Genome Institute"/>
            <person name="Kuo A."/>
            <person name="Miyauchi S."/>
            <person name="Kiss E."/>
            <person name="Drula E."/>
            <person name="Kohler A."/>
            <person name="Sanchez-Garcia M."/>
            <person name="Andreopoulos B."/>
            <person name="Barry K.W."/>
            <person name="Bonito G."/>
            <person name="Buee M."/>
            <person name="Carver A."/>
            <person name="Chen C."/>
            <person name="Cichocki N."/>
            <person name="Clum A."/>
            <person name="Culley D."/>
            <person name="Crous P.W."/>
            <person name="Fauchery L."/>
            <person name="Girlanda M."/>
            <person name="Hayes R."/>
            <person name="Keri Z."/>
            <person name="LaButti K."/>
            <person name="Lipzen A."/>
            <person name="Lombard V."/>
            <person name="Magnuson J."/>
            <person name="Maillard F."/>
            <person name="Morin E."/>
            <person name="Murat C."/>
            <person name="Nolan M."/>
            <person name="Ohm R."/>
            <person name="Pangilinan J."/>
            <person name="Pereira M."/>
            <person name="Perotto S."/>
            <person name="Peter M."/>
            <person name="Riley R."/>
            <person name="Sitrit Y."/>
            <person name="Stielow B."/>
            <person name="Szollosi G."/>
            <person name="Zifcakova L."/>
            <person name="Stursova M."/>
            <person name="Spatafora J.W."/>
            <person name="Tedersoo L."/>
            <person name="Vaario L.-M."/>
            <person name="Yamada A."/>
            <person name="Yan M."/>
            <person name="Wang P."/>
            <person name="Xu J."/>
            <person name="Bruns T."/>
            <person name="Baldrian P."/>
            <person name="Vilgalys R."/>
            <person name="Henrissat B."/>
            <person name="Grigoriev I.V."/>
            <person name="Hibbett D."/>
            <person name="Nagy L.G."/>
            <person name="Martin F.M."/>
        </authorList>
    </citation>
    <scope>NUCLEOTIDE SEQUENCE</scope>
    <source>
        <strain evidence="8">Prilba</strain>
    </source>
</reference>
<organism evidence="8 9">
    <name type="scientific">Russula ochroleuca</name>
    <dbReference type="NCBI Taxonomy" id="152965"/>
    <lineage>
        <taxon>Eukaryota</taxon>
        <taxon>Fungi</taxon>
        <taxon>Dikarya</taxon>
        <taxon>Basidiomycota</taxon>
        <taxon>Agaricomycotina</taxon>
        <taxon>Agaricomycetes</taxon>
        <taxon>Russulales</taxon>
        <taxon>Russulaceae</taxon>
        <taxon>Russula</taxon>
    </lineage>
</organism>
<dbReference type="PANTHER" id="PTHR23339">
    <property type="entry name" value="TYROSINE SPECIFIC PROTEIN PHOSPHATASE AND DUAL SPECIFICITY PROTEIN PHOSPHATASE"/>
    <property type="match status" value="1"/>
</dbReference>
<dbReference type="SMART" id="SM00195">
    <property type="entry name" value="DSPc"/>
    <property type="match status" value="1"/>
</dbReference>
<protein>
    <recommendedName>
        <fullName evidence="2">protein-tyrosine-phosphatase</fullName>
        <ecNumber evidence="2">3.1.3.48</ecNumber>
    </recommendedName>
</protein>
<dbReference type="AlphaFoldDB" id="A0A9P5TD61"/>
<feature type="compositionally biased region" description="Low complexity" evidence="5">
    <location>
        <begin position="583"/>
        <end position="595"/>
    </location>
</feature>
<evidence type="ECO:0000313" key="8">
    <source>
        <dbReference type="EMBL" id="KAF8485268.1"/>
    </source>
</evidence>
<dbReference type="InterPro" id="IPR029260">
    <property type="entry name" value="DSPn"/>
</dbReference>
<comment type="caution">
    <text evidence="8">The sequence shown here is derived from an EMBL/GenBank/DDBJ whole genome shotgun (WGS) entry which is preliminary data.</text>
</comment>
<evidence type="ECO:0000313" key="9">
    <source>
        <dbReference type="Proteomes" id="UP000759537"/>
    </source>
</evidence>
<dbReference type="InterPro" id="IPR000387">
    <property type="entry name" value="Tyr_Pase_dom"/>
</dbReference>
<dbReference type="InterPro" id="IPR050561">
    <property type="entry name" value="PTP"/>
</dbReference>
<feature type="compositionally biased region" description="Acidic residues" evidence="5">
    <location>
        <begin position="475"/>
        <end position="484"/>
    </location>
</feature>
<feature type="domain" description="Tyrosine-protein phosphatase" evidence="6">
    <location>
        <begin position="239"/>
        <end position="390"/>
    </location>
</feature>
<feature type="region of interest" description="Disordered" evidence="5">
    <location>
        <begin position="443"/>
        <end position="533"/>
    </location>
</feature>
<name>A0A9P5TD61_9AGAM</name>
<evidence type="ECO:0000259" key="6">
    <source>
        <dbReference type="PROSITE" id="PS50054"/>
    </source>
</evidence>
<feature type="compositionally biased region" description="Polar residues" evidence="5">
    <location>
        <begin position="510"/>
        <end position="523"/>
    </location>
</feature>
<feature type="region of interest" description="Disordered" evidence="5">
    <location>
        <begin position="546"/>
        <end position="613"/>
    </location>
</feature>
<proteinExistence type="inferred from homology"/>